<organism evidence="3 4">
    <name type="scientific">Enterobacter asburiae</name>
    <dbReference type="NCBI Taxonomy" id="61645"/>
    <lineage>
        <taxon>Bacteria</taxon>
        <taxon>Pseudomonadati</taxon>
        <taxon>Pseudomonadota</taxon>
        <taxon>Gammaproteobacteria</taxon>
        <taxon>Enterobacterales</taxon>
        <taxon>Enterobacteriaceae</taxon>
        <taxon>Enterobacter</taxon>
        <taxon>Enterobacter cloacae complex</taxon>
    </lineage>
</organism>
<dbReference type="InterPro" id="IPR036770">
    <property type="entry name" value="Ankyrin_rpt-contain_sf"/>
</dbReference>
<dbReference type="EMBL" id="LJEY02000233">
    <property type="protein sequence ID" value="OEH08593.1"/>
    <property type="molecule type" value="Genomic_DNA"/>
</dbReference>
<protein>
    <recommendedName>
        <fullName evidence="5">Ankyrin repeat domain-containing protein</fullName>
    </recommendedName>
</protein>
<feature type="non-terminal residue" evidence="3">
    <location>
        <position position="254"/>
    </location>
</feature>
<evidence type="ECO:0000256" key="2">
    <source>
        <dbReference type="ARBA" id="ARBA00023043"/>
    </source>
</evidence>
<dbReference type="Proteomes" id="UP000050495">
    <property type="component" value="Unassembled WGS sequence"/>
</dbReference>
<accession>A0AB36F6H8</accession>
<keyword evidence="1" id="KW-0677">Repeat</keyword>
<evidence type="ECO:0008006" key="5">
    <source>
        <dbReference type="Google" id="ProtNLM"/>
    </source>
</evidence>
<dbReference type="SUPFAM" id="SSF48403">
    <property type="entry name" value="Ankyrin repeat"/>
    <property type="match status" value="1"/>
</dbReference>
<sequence>MISRENNKNNLFRVKSKNGVLRCLKAGMDINMCNSKGQTALFTCNVPEAIQAMIDADIDIHHLDNDGNNALFYAQNVETVELLVSNGINVNHRNKSGTLAIQHIDVSPGLVKYLIKAGLDIHTKDSYGNSFLFIPFEGYVYDALIEAGCDINHKNISGQTAFDHWQSENNSIVGKYTHWESKNDNYMRFLIRNIHLTNSSKIVFKNITFKSIELLSLLIKQKNEFEISDKCIITPTNADAKKLILQLKKLTDIS</sequence>
<evidence type="ECO:0000313" key="4">
    <source>
        <dbReference type="Proteomes" id="UP000050495"/>
    </source>
</evidence>
<dbReference type="Gene3D" id="1.25.40.20">
    <property type="entry name" value="Ankyrin repeat-containing domain"/>
    <property type="match status" value="2"/>
</dbReference>
<dbReference type="PANTHER" id="PTHR24126">
    <property type="entry name" value="ANKYRIN REPEAT, PH AND SEC7 DOMAIN CONTAINING PROTEIN SECG-RELATED"/>
    <property type="match status" value="1"/>
</dbReference>
<dbReference type="RefSeq" id="WP_069683882.1">
    <property type="nucleotide sequence ID" value="NZ_LJEY02000233.1"/>
</dbReference>
<keyword evidence="2" id="KW-0040">ANK repeat</keyword>
<evidence type="ECO:0000256" key="1">
    <source>
        <dbReference type="ARBA" id="ARBA00022737"/>
    </source>
</evidence>
<comment type="caution">
    <text evidence="3">The sequence shown here is derived from an EMBL/GenBank/DDBJ whole genome shotgun (WGS) entry which is preliminary data.</text>
</comment>
<reference evidence="3 4" key="1">
    <citation type="submission" date="2016-04" db="EMBL/GenBank/DDBJ databases">
        <authorList>
            <person name="Osei Sekyere J."/>
            <person name="Sivertsen A."/>
            <person name="Pedersen A.T."/>
            <person name="Sundsfjord A."/>
        </authorList>
    </citation>
    <scope>NUCLEOTIDE SEQUENCE [LARGE SCALE GENOMIC DNA]</scope>
    <source>
        <strain evidence="3 4">ST435:939705067</strain>
    </source>
</reference>
<name>A0AB36F6H8_ENTAS</name>
<dbReference type="AlphaFoldDB" id="A0AB36F6H8"/>
<dbReference type="Pfam" id="PF12796">
    <property type="entry name" value="Ank_2"/>
    <property type="match status" value="1"/>
</dbReference>
<evidence type="ECO:0000313" key="3">
    <source>
        <dbReference type="EMBL" id="OEH08593.1"/>
    </source>
</evidence>
<dbReference type="InterPro" id="IPR002110">
    <property type="entry name" value="Ankyrin_rpt"/>
</dbReference>
<proteinExistence type="predicted"/>
<gene>
    <name evidence="3" type="ORF">AN696_0225380</name>
</gene>